<accession>A0A099ICP7</accession>
<dbReference type="InterPro" id="IPR023198">
    <property type="entry name" value="PGP-like_dom2"/>
</dbReference>
<dbReference type="EMBL" id="JQIF01000005">
    <property type="protein sequence ID" value="KGJ54907.1"/>
    <property type="molecule type" value="Genomic_DNA"/>
</dbReference>
<dbReference type="SFLD" id="SFLDG01135">
    <property type="entry name" value="C1.5.6:_HAD__Beta-PGM__Phospha"/>
    <property type="match status" value="1"/>
</dbReference>
<proteinExistence type="predicted"/>
<dbReference type="SFLD" id="SFLDG01129">
    <property type="entry name" value="C1.5:_HAD__Beta-PGM__Phosphata"/>
    <property type="match status" value="1"/>
</dbReference>
<dbReference type="PANTHER" id="PTHR18901:SF38">
    <property type="entry name" value="PSEUDOURIDINE-5'-PHOSPHATASE"/>
    <property type="match status" value="1"/>
</dbReference>
<gene>
    <name evidence="1" type="ORF">CIAN88_01115</name>
</gene>
<dbReference type="SFLD" id="SFLDS00003">
    <property type="entry name" value="Haloacid_Dehalogenase"/>
    <property type="match status" value="1"/>
</dbReference>
<dbReference type="AlphaFoldDB" id="A0A099ICP7"/>
<dbReference type="PANTHER" id="PTHR18901">
    <property type="entry name" value="2-DEOXYGLUCOSE-6-PHOSPHATE PHOSPHATASE 2"/>
    <property type="match status" value="1"/>
</dbReference>
<dbReference type="InterPro" id="IPR006439">
    <property type="entry name" value="HAD-SF_hydro_IA"/>
</dbReference>
<organism evidence="1 2">
    <name type="scientific">Clostridium innocuum</name>
    <dbReference type="NCBI Taxonomy" id="1522"/>
    <lineage>
        <taxon>Bacteria</taxon>
        <taxon>Bacillati</taxon>
        <taxon>Bacillota</taxon>
        <taxon>Clostridia</taxon>
        <taxon>Eubacteriales</taxon>
        <taxon>Clostridiaceae</taxon>
        <taxon>Clostridium</taxon>
    </lineage>
</organism>
<evidence type="ECO:0000313" key="1">
    <source>
        <dbReference type="EMBL" id="KGJ54907.1"/>
    </source>
</evidence>
<dbReference type="InterPro" id="IPR041492">
    <property type="entry name" value="HAD_2"/>
</dbReference>
<dbReference type="Gene3D" id="3.40.50.1000">
    <property type="entry name" value="HAD superfamily/HAD-like"/>
    <property type="match status" value="1"/>
</dbReference>
<reference evidence="1 2" key="1">
    <citation type="submission" date="2014-08" db="EMBL/GenBank/DDBJ databases">
        <title>Clostridium innocuum, an unnegligible vancomycin-resistant pathogen causing extra-intestinal infections.</title>
        <authorList>
            <person name="Feng Y."/>
            <person name="Chiu C.-H."/>
        </authorList>
    </citation>
    <scope>NUCLEOTIDE SEQUENCE [LARGE SCALE GENOMIC DNA]</scope>
    <source>
        <strain evidence="1 2">AN88</strain>
    </source>
</reference>
<name>A0A099ICP7_CLOIN</name>
<comment type="caution">
    <text evidence="1">The sequence shown here is derived from an EMBL/GenBank/DDBJ whole genome shotgun (WGS) entry which is preliminary data.</text>
</comment>
<dbReference type="SUPFAM" id="SSF56784">
    <property type="entry name" value="HAD-like"/>
    <property type="match status" value="1"/>
</dbReference>
<dbReference type="NCBIfam" id="TIGR01509">
    <property type="entry name" value="HAD-SF-IA-v3"/>
    <property type="match status" value="1"/>
</dbReference>
<evidence type="ECO:0000313" key="2">
    <source>
        <dbReference type="Proteomes" id="UP000030008"/>
    </source>
</evidence>
<dbReference type="RefSeq" id="WP_044903466.1">
    <property type="nucleotide sequence ID" value="NZ_JQIF01000005.1"/>
</dbReference>
<dbReference type="Gene3D" id="1.10.150.240">
    <property type="entry name" value="Putative phosphatase, domain 2"/>
    <property type="match status" value="1"/>
</dbReference>
<dbReference type="Pfam" id="PF13419">
    <property type="entry name" value="HAD_2"/>
    <property type="match status" value="1"/>
</dbReference>
<dbReference type="Proteomes" id="UP000030008">
    <property type="component" value="Unassembled WGS sequence"/>
</dbReference>
<sequence length="222" mass="24884">MISDKTELLIFDMDGLLVDTERVYLEGWLYALNKQQVAIAEAVVKSWVGKSFHDTHAYLMQVCHEEALCARIRKDREQYIYQCLENGTLSAMPYARDALQAAREYGYRTGLATSSLKKRSTAILAHLGLLSYLDIPVFADDVTKLKPHPDLYLEVLRRAQVTCEHATAFEDSLTGVQAAVAAGIQTVRIPDHRFIDVEDTASDVVCAENLSCVRAMLEQLNT</sequence>
<protein>
    <submittedName>
        <fullName evidence="1">Carbohydrate phosphatase</fullName>
    </submittedName>
</protein>
<dbReference type="InterPro" id="IPR036412">
    <property type="entry name" value="HAD-like_sf"/>
</dbReference>
<dbReference type="InterPro" id="IPR023214">
    <property type="entry name" value="HAD_sf"/>
</dbReference>